<dbReference type="RefSeq" id="WP_162368253.1">
    <property type="nucleotide sequence ID" value="NZ_WUBS01000019.1"/>
</dbReference>
<protein>
    <recommendedName>
        <fullName evidence="1">YqcC-like domain-containing protein</fullName>
    </recommendedName>
</protein>
<dbReference type="PANTHER" id="PTHR39586">
    <property type="entry name" value="CYTOPLASMIC PROTEIN-RELATED"/>
    <property type="match status" value="1"/>
</dbReference>
<dbReference type="Pfam" id="PF04287">
    <property type="entry name" value="DUF446"/>
    <property type="match status" value="1"/>
</dbReference>
<dbReference type="AlphaFoldDB" id="A0A845SRI4"/>
<feature type="domain" description="YqcC-like" evidence="1">
    <location>
        <begin position="6"/>
        <end position="99"/>
    </location>
</feature>
<dbReference type="GO" id="GO:0044010">
    <property type="term" value="P:single-species biofilm formation"/>
    <property type="evidence" value="ECO:0007669"/>
    <property type="project" value="TreeGrafter"/>
</dbReference>
<dbReference type="PANTHER" id="PTHR39586:SF1">
    <property type="entry name" value="CYTOPLASMIC PROTEIN"/>
    <property type="match status" value="1"/>
</dbReference>
<accession>A0A845SRI4</accession>
<sequence>MEFHQQVRQRLFDVEQAMRALSIWQPLPPARDAFDSPEPFCIDTMRPEQWLQWILLPRMHALLDQRAALPRRFAITPYFEEALPHATRLLGALQRLDDLLNIDPDPDPHPKAPEIQHD</sequence>
<dbReference type="Proteomes" id="UP000461443">
    <property type="component" value="Unassembled WGS sequence"/>
</dbReference>
<dbReference type="PIRSF" id="PIRSF006257">
    <property type="entry name" value="UCP006257"/>
    <property type="match status" value="1"/>
</dbReference>
<evidence type="ECO:0000259" key="1">
    <source>
        <dbReference type="Pfam" id="PF04287"/>
    </source>
</evidence>
<evidence type="ECO:0000313" key="2">
    <source>
        <dbReference type="EMBL" id="NDL65544.1"/>
    </source>
</evidence>
<evidence type="ECO:0000313" key="3">
    <source>
        <dbReference type="Proteomes" id="UP000461443"/>
    </source>
</evidence>
<keyword evidence="3" id="KW-1185">Reference proteome</keyword>
<gene>
    <name evidence="2" type="ORF">GRH90_22690</name>
</gene>
<reference evidence="2 3" key="1">
    <citation type="submission" date="2019-12" db="EMBL/GenBank/DDBJ databases">
        <authorList>
            <person name="Lee S.D."/>
        </authorList>
    </citation>
    <scope>NUCLEOTIDE SEQUENCE [LARGE SCALE GENOMIC DNA]</scope>
    <source>
        <strain evidence="2 3">SAP-6</strain>
    </source>
</reference>
<dbReference type="InterPro" id="IPR007384">
    <property type="entry name" value="UCP006257"/>
</dbReference>
<dbReference type="InterPro" id="IPR023376">
    <property type="entry name" value="YqcC-like_dom"/>
</dbReference>
<dbReference type="SUPFAM" id="SSF158452">
    <property type="entry name" value="YqcC-like"/>
    <property type="match status" value="1"/>
</dbReference>
<dbReference type="EMBL" id="WUBS01000019">
    <property type="protein sequence ID" value="NDL65544.1"/>
    <property type="molecule type" value="Genomic_DNA"/>
</dbReference>
<reference evidence="2 3" key="2">
    <citation type="submission" date="2020-02" db="EMBL/GenBank/DDBJ databases">
        <title>The new genus of Enterobacteriales.</title>
        <authorList>
            <person name="Kim I.S."/>
        </authorList>
    </citation>
    <scope>NUCLEOTIDE SEQUENCE [LARGE SCALE GENOMIC DNA]</scope>
    <source>
        <strain evidence="2 3">SAP-6</strain>
    </source>
</reference>
<dbReference type="InterPro" id="IPR036814">
    <property type="entry name" value="YqcC-like_sf"/>
</dbReference>
<proteinExistence type="predicted"/>
<comment type="caution">
    <text evidence="2">The sequence shown here is derived from an EMBL/GenBank/DDBJ whole genome shotgun (WGS) entry which is preliminary data.</text>
</comment>
<dbReference type="Gene3D" id="1.20.1440.40">
    <property type="entry name" value="YqcC-like"/>
    <property type="match status" value="1"/>
</dbReference>
<name>A0A845SRI4_9GAMM</name>
<organism evidence="2 3">
    <name type="scientific">Acerihabitans arboris</name>
    <dbReference type="NCBI Taxonomy" id="2691583"/>
    <lineage>
        <taxon>Bacteria</taxon>
        <taxon>Pseudomonadati</taxon>
        <taxon>Pseudomonadota</taxon>
        <taxon>Gammaproteobacteria</taxon>
        <taxon>Enterobacterales</taxon>
        <taxon>Pectobacteriaceae</taxon>
        <taxon>Acerihabitans</taxon>
    </lineage>
</organism>